<name>A0A6L6J6Q8_9RHOB</name>
<dbReference type="InterPro" id="IPR038666">
    <property type="entry name" value="SSP1_head-tail_sf"/>
</dbReference>
<accession>A0A6L6J6Q8</accession>
<protein>
    <recommendedName>
        <fullName evidence="3">Head-tail adaptor protein</fullName>
    </recommendedName>
</protein>
<dbReference type="EMBL" id="WMIE01000001">
    <property type="protein sequence ID" value="MTH76317.1"/>
    <property type="molecule type" value="Genomic_DNA"/>
</dbReference>
<reference evidence="1 2" key="1">
    <citation type="submission" date="2019-11" db="EMBL/GenBank/DDBJ databases">
        <authorList>
            <person name="Dong K."/>
        </authorList>
    </citation>
    <scope>NUCLEOTIDE SEQUENCE [LARGE SCALE GENOMIC DNA]</scope>
    <source>
        <strain evidence="1 2">NBRC 111993</strain>
    </source>
</reference>
<comment type="caution">
    <text evidence="1">The sequence shown here is derived from an EMBL/GenBank/DDBJ whole genome shotgun (WGS) entry which is preliminary data.</text>
</comment>
<dbReference type="Proteomes" id="UP000478183">
    <property type="component" value="Unassembled WGS sequence"/>
</dbReference>
<evidence type="ECO:0000313" key="1">
    <source>
        <dbReference type="EMBL" id="MTH76317.1"/>
    </source>
</evidence>
<keyword evidence="2" id="KW-1185">Reference proteome</keyword>
<dbReference type="InterPro" id="IPR008767">
    <property type="entry name" value="Phage_SPP1_head-tail_adaptor"/>
</dbReference>
<proteinExistence type="predicted"/>
<gene>
    <name evidence="1" type="ORF">GL286_01080</name>
</gene>
<sequence>MARLGHHRRGSLYPTVAELRISPDHAAVAVPPPMRGALMARLDQRIQFRRARIRDDGFSADRVWNAANPASDNHGPPVWAGVEFLSEAERAAAGWVEASRTCRFVIRSGAFSRGITATDRLVWRGAVYDIAGVHDLGRRNLLEITATARVD</sequence>
<organism evidence="1 2">
    <name type="scientific">Paracoccus aestuariivivens</name>
    <dbReference type="NCBI Taxonomy" id="1820333"/>
    <lineage>
        <taxon>Bacteria</taxon>
        <taxon>Pseudomonadati</taxon>
        <taxon>Pseudomonadota</taxon>
        <taxon>Alphaproteobacteria</taxon>
        <taxon>Rhodobacterales</taxon>
        <taxon>Paracoccaceae</taxon>
        <taxon>Paracoccus</taxon>
    </lineage>
</organism>
<dbReference type="OrthoDB" id="7998779at2"/>
<evidence type="ECO:0008006" key="3">
    <source>
        <dbReference type="Google" id="ProtNLM"/>
    </source>
</evidence>
<dbReference type="Pfam" id="PF05521">
    <property type="entry name" value="Phage_HCP"/>
    <property type="match status" value="1"/>
</dbReference>
<dbReference type="Gene3D" id="2.40.10.270">
    <property type="entry name" value="Bacteriophage SPP1 head-tail adaptor protein"/>
    <property type="match status" value="1"/>
</dbReference>
<evidence type="ECO:0000313" key="2">
    <source>
        <dbReference type="Proteomes" id="UP000478183"/>
    </source>
</evidence>
<dbReference type="AlphaFoldDB" id="A0A6L6J6Q8"/>